<organism evidence="3 4">
    <name type="scientific">Lineolata rhizophorae</name>
    <dbReference type="NCBI Taxonomy" id="578093"/>
    <lineage>
        <taxon>Eukaryota</taxon>
        <taxon>Fungi</taxon>
        <taxon>Dikarya</taxon>
        <taxon>Ascomycota</taxon>
        <taxon>Pezizomycotina</taxon>
        <taxon>Dothideomycetes</taxon>
        <taxon>Dothideomycetes incertae sedis</taxon>
        <taxon>Lineolatales</taxon>
        <taxon>Lineolataceae</taxon>
        <taxon>Lineolata</taxon>
    </lineage>
</organism>
<dbReference type="AlphaFoldDB" id="A0A6A6P525"/>
<dbReference type="InterPro" id="IPR041667">
    <property type="entry name" value="Cupin_8"/>
</dbReference>
<evidence type="ECO:0000259" key="2">
    <source>
        <dbReference type="PROSITE" id="PS51184"/>
    </source>
</evidence>
<feature type="region of interest" description="Disordered" evidence="1">
    <location>
        <begin position="348"/>
        <end position="405"/>
    </location>
</feature>
<feature type="compositionally biased region" description="Basic and acidic residues" evidence="1">
    <location>
        <begin position="216"/>
        <end position="228"/>
    </location>
</feature>
<dbReference type="Proteomes" id="UP000799766">
    <property type="component" value="Unassembled WGS sequence"/>
</dbReference>
<dbReference type="InterPro" id="IPR003347">
    <property type="entry name" value="JmjC_dom"/>
</dbReference>
<protein>
    <recommendedName>
        <fullName evidence="2">JmjC domain-containing protein</fullName>
    </recommendedName>
</protein>
<dbReference type="PROSITE" id="PS51184">
    <property type="entry name" value="JMJC"/>
    <property type="match status" value="1"/>
</dbReference>
<reference evidence="3" key="1">
    <citation type="journal article" date="2020" name="Stud. Mycol.">
        <title>101 Dothideomycetes genomes: a test case for predicting lifestyles and emergence of pathogens.</title>
        <authorList>
            <person name="Haridas S."/>
            <person name="Albert R."/>
            <person name="Binder M."/>
            <person name="Bloem J."/>
            <person name="Labutti K."/>
            <person name="Salamov A."/>
            <person name="Andreopoulos B."/>
            <person name="Baker S."/>
            <person name="Barry K."/>
            <person name="Bills G."/>
            <person name="Bluhm B."/>
            <person name="Cannon C."/>
            <person name="Castanera R."/>
            <person name="Culley D."/>
            <person name="Daum C."/>
            <person name="Ezra D."/>
            <person name="Gonzalez J."/>
            <person name="Henrissat B."/>
            <person name="Kuo A."/>
            <person name="Liang C."/>
            <person name="Lipzen A."/>
            <person name="Lutzoni F."/>
            <person name="Magnuson J."/>
            <person name="Mondo S."/>
            <person name="Nolan M."/>
            <person name="Ohm R."/>
            <person name="Pangilinan J."/>
            <person name="Park H.-J."/>
            <person name="Ramirez L."/>
            <person name="Alfaro M."/>
            <person name="Sun H."/>
            <person name="Tritt A."/>
            <person name="Yoshinaga Y."/>
            <person name="Zwiers L.-H."/>
            <person name="Turgeon B."/>
            <person name="Goodwin S."/>
            <person name="Spatafora J."/>
            <person name="Crous P."/>
            <person name="Grigoriev I."/>
        </authorList>
    </citation>
    <scope>NUCLEOTIDE SEQUENCE</scope>
    <source>
        <strain evidence="3">ATCC 16933</strain>
    </source>
</reference>
<dbReference type="Pfam" id="PF13621">
    <property type="entry name" value="Cupin_8"/>
    <property type="match status" value="1"/>
</dbReference>
<gene>
    <name evidence="3" type="ORF">BDY21DRAFT_340524</name>
</gene>
<evidence type="ECO:0000256" key="1">
    <source>
        <dbReference type="SAM" id="MobiDB-lite"/>
    </source>
</evidence>
<accession>A0A6A6P525</accession>
<evidence type="ECO:0000313" key="3">
    <source>
        <dbReference type="EMBL" id="KAF2458543.1"/>
    </source>
</evidence>
<feature type="compositionally biased region" description="Basic and acidic residues" evidence="1">
    <location>
        <begin position="359"/>
        <end position="372"/>
    </location>
</feature>
<dbReference type="PANTHER" id="PTHR12461:SF101">
    <property type="entry name" value="TRNA WYBUTOSINE-SYNTHESIZING PROTEIN 4"/>
    <property type="match status" value="1"/>
</dbReference>
<dbReference type="OrthoDB" id="47172at2759"/>
<dbReference type="PANTHER" id="PTHR12461">
    <property type="entry name" value="HYPOXIA-INDUCIBLE FACTOR 1 ALPHA INHIBITOR-RELATED"/>
    <property type="match status" value="1"/>
</dbReference>
<feature type="compositionally biased region" description="Basic and acidic residues" evidence="1">
    <location>
        <begin position="171"/>
        <end position="181"/>
    </location>
</feature>
<keyword evidence="4" id="KW-1185">Reference proteome</keyword>
<dbReference type="Gene3D" id="2.60.120.650">
    <property type="entry name" value="Cupin"/>
    <property type="match status" value="1"/>
</dbReference>
<sequence>MSGNPDRDNRSAGALMALDNLFNRNLDARLPVDSPIHQCGKAPISILRTRPRDVLKLAHRKLHAWPYAQVPECWRWLYEEAAVHVAWELVRGWKKGLDEGGATLVSPVEFDDSSEDGGIPRARNVKEDWMTELVRVLDLAFIMTGSPGRAELWGNVMRTLEDALYPDSQGEDGKPANDHSPGRRRQSTAGSPEAADKSADMVPRPSKRIKLTTSEDSIKEVPKLDPENTKSPPRPGLQKIYIGDSLTDRRFLCHPIRRVPAPSLDAFQSYLSRAPSGLPEPLIITQAIDHFPALGCARSWNKPEYLMRRTLGGRRFVPVEIGRAYTDADWGQSIMPFGEFLNDYMLGKAASPDDAPPDDASRGDAKEQKKSQPDPTYDESDEDSGRGSGSSYRSPSPLPAPRRKPKGYLAQHDLLSQIPALRADVCVPDYCYSTPPALPREFSTHSTLPLPRTLDTPLLNAWFGPAGTLSPLHTDPYHNIFTQIVGHKYFRLYSPRANAAMHPRGKDDSGVDMGNTSAIDLDEYFDVRCMGFSEDGAASSDEGQATIECKVFDGRFPGFHEAEYLEGVVGPGECLYIPQGWWHYVRSMTPSCSVSFWWN</sequence>
<feature type="region of interest" description="Disordered" evidence="1">
    <location>
        <begin position="165"/>
        <end position="237"/>
    </location>
</feature>
<proteinExistence type="predicted"/>
<dbReference type="EMBL" id="MU001677">
    <property type="protein sequence ID" value="KAF2458543.1"/>
    <property type="molecule type" value="Genomic_DNA"/>
</dbReference>
<evidence type="ECO:0000313" key="4">
    <source>
        <dbReference type="Proteomes" id="UP000799766"/>
    </source>
</evidence>
<dbReference type="SUPFAM" id="SSF51197">
    <property type="entry name" value="Clavaminate synthase-like"/>
    <property type="match status" value="1"/>
</dbReference>
<feature type="domain" description="JmjC" evidence="2">
    <location>
        <begin position="407"/>
        <end position="599"/>
    </location>
</feature>
<name>A0A6A6P525_9PEZI</name>